<evidence type="ECO:0000313" key="2">
    <source>
        <dbReference type="Proteomes" id="UP001054945"/>
    </source>
</evidence>
<protein>
    <submittedName>
        <fullName evidence="1">Uncharacterized protein</fullName>
    </submittedName>
</protein>
<comment type="caution">
    <text evidence="1">The sequence shown here is derived from an EMBL/GenBank/DDBJ whole genome shotgun (WGS) entry which is preliminary data.</text>
</comment>
<dbReference type="AlphaFoldDB" id="A0AAV4NRT0"/>
<accession>A0AAV4NRT0</accession>
<dbReference type="EMBL" id="BPLR01021262">
    <property type="protein sequence ID" value="GIX87700.1"/>
    <property type="molecule type" value="Genomic_DNA"/>
</dbReference>
<reference evidence="1 2" key="1">
    <citation type="submission" date="2021-06" db="EMBL/GenBank/DDBJ databases">
        <title>Caerostris extrusa draft genome.</title>
        <authorList>
            <person name="Kono N."/>
            <person name="Arakawa K."/>
        </authorList>
    </citation>
    <scope>NUCLEOTIDE SEQUENCE [LARGE SCALE GENOMIC DNA]</scope>
</reference>
<dbReference type="Proteomes" id="UP001054945">
    <property type="component" value="Unassembled WGS sequence"/>
</dbReference>
<name>A0AAV4NRT0_CAEEX</name>
<evidence type="ECO:0000313" key="1">
    <source>
        <dbReference type="EMBL" id="GIX87700.1"/>
    </source>
</evidence>
<organism evidence="1 2">
    <name type="scientific">Caerostris extrusa</name>
    <name type="common">Bark spider</name>
    <name type="synonym">Caerostris bankana</name>
    <dbReference type="NCBI Taxonomy" id="172846"/>
    <lineage>
        <taxon>Eukaryota</taxon>
        <taxon>Metazoa</taxon>
        <taxon>Ecdysozoa</taxon>
        <taxon>Arthropoda</taxon>
        <taxon>Chelicerata</taxon>
        <taxon>Arachnida</taxon>
        <taxon>Araneae</taxon>
        <taxon>Araneomorphae</taxon>
        <taxon>Entelegynae</taxon>
        <taxon>Araneoidea</taxon>
        <taxon>Araneidae</taxon>
        <taxon>Caerostris</taxon>
    </lineage>
</organism>
<keyword evidence="2" id="KW-1185">Reference proteome</keyword>
<sequence length="97" mass="11744">MLYADTGWKISWKMLRFYPYKISRVQELKMADYEKCWTFLMGINSHWTWKIWWGNEAHFYLNGSINTVCQNCRMWASERYSEHTSNEGIHQIGIRIG</sequence>
<proteinExistence type="predicted"/>
<gene>
    <name evidence="1" type="ORF">CEXT_57461</name>
</gene>